<organism evidence="2 3">
    <name type="scientific">Tepidibacter formicigenes DSM 15518</name>
    <dbReference type="NCBI Taxonomy" id="1123349"/>
    <lineage>
        <taxon>Bacteria</taxon>
        <taxon>Bacillati</taxon>
        <taxon>Bacillota</taxon>
        <taxon>Clostridia</taxon>
        <taxon>Peptostreptococcales</taxon>
        <taxon>Peptostreptococcaceae</taxon>
        <taxon>Tepidibacter</taxon>
    </lineage>
</organism>
<dbReference type="Gene3D" id="3.30.1490.480">
    <property type="entry name" value="Endolytic murein transglycosylase"/>
    <property type="match status" value="2"/>
</dbReference>
<evidence type="ECO:0000313" key="2">
    <source>
        <dbReference type="EMBL" id="SHK53392.1"/>
    </source>
</evidence>
<dbReference type="Proteomes" id="UP000242497">
    <property type="component" value="Unassembled WGS sequence"/>
</dbReference>
<gene>
    <name evidence="2" type="ORF">SAMN02744037_02544</name>
</gene>
<dbReference type="EMBL" id="FRAE01000087">
    <property type="protein sequence ID" value="SHK53392.1"/>
    <property type="molecule type" value="Genomic_DNA"/>
</dbReference>
<feature type="coiled-coil region" evidence="1">
    <location>
        <begin position="41"/>
        <end position="68"/>
    </location>
</feature>
<dbReference type="RefSeq" id="WP_072890607.1">
    <property type="nucleotide sequence ID" value="NZ_FRAE01000087.1"/>
</dbReference>
<evidence type="ECO:0008006" key="4">
    <source>
        <dbReference type="Google" id="ProtNLM"/>
    </source>
</evidence>
<dbReference type="AlphaFoldDB" id="A0A1M6T8M5"/>
<evidence type="ECO:0000313" key="3">
    <source>
        <dbReference type="Proteomes" id="UP000242497"/>
    </source>
</evidence>
<reference evidence="3" key="1">
    <citation type="submission" date="2016-11" db="EMBL/GenBank/DDBJ databases">
        <authorList>
            <person name="Varghese N."/>
            <person name="Submissions S."/>
        </authorList>
    </citation>
    <scope>NUCLEOTIDE SEQUENCE [LARGE SCALE GENOMIC DNA]</scope>
    <source>
        <strain evidence="3">DSM 15518</strain>
    </source>
</reference>
<accession>A0A1M6T8M5</accession>
<sequence>MKKIICCVFIVGLSLGLIISSSINLIYNKNNVKTKEAVNNNVKIDTLKINEENDLQNLEKEKVQQENNEEYVTIKIEDEYTCDEISELLYESGLISNKQDFKIMFNLKTLDIFEAGKVLTNKGLISRGWQINTLLSLLGKSYDKVLNALYEEKLIDDKESVDFFLSILKETKQIVPGEKVIKKGASINEIIKIITS</sequence>
<dbReference type="OrthoDB" id="1753092at2"/>
<protein>
    <recommendedName>
        <fullName evidence="4">YceG-like family protein</fullName>
    </recommendedName>
</protein>
<keyword evidence="1" id="KW-0175">Coiled coil</keyword>
<name>A0A1M6T8M5_9FIRM</name>
<evidence type="ECO:0000256" key="1">
    <source>
        <dbReference type="SAM" id="Coils"/>
    </source>
</evidence>
<keyword evidence="3" id="KW-1185">Reference proteome</keyword>
<proteinExistence type="predicted"/>